<evidence type="ECO:0000313" key="2">
    <source>
        <dbReference type="Proteomes" id="UP000250235"/>
    </source>
</evidence>
<name>A0A2Z7CPL9_9LAMI</name>
<gene>
    <name evidence="1" type="ORF">F511_39537</name>
</gene>
<dbReference type="AlphaFoldDB" id="A0A2Z7CPL9"/>
<proteinExistence type="predicted"/>
<protein>
    <submittedName>
        <fullName evidence="1">Uncharacterized protein</fullName>
    </submittedName>
</protein>
<keyword evidence="2" id="KW-1185">Reference proteome</keyword>
<dbReference type="Proteomes" id="UP000250235">
    <property type="component" value="Unassembled WGS sequence"/>
</dbReference>
<accession>A0A2Z7CPL9</accession>
<sequence length="71" mass="8195">MSKRVLVTQGMKRRRLREVLLRVFWWNRVCVSAGCSAEADVNAGQLSCSLQLVLRARAIDWMTSVERRRSS</sequence>
<organism evidence="1 2">
    <name type="scientific">Dorcoceras hygrometricum</name>
    <dbReference type="NCBI Taxonomy" id="472368"/>
    <lineage>
        <taxon>Eukaryota</taxon>
        <taxon>Viridiplantae</taxon>
        <taxon>Streptophyta</taxon>
        <taxon>Embryophyta</taxon>
        <taxon>Tracheophyta</taxon>
        <taxon>Spermatophyta</taxon>
        <taxon>Magnoliopsida</taxon>
        <taxon>eudicotyledons</taxon>
        <taxon>Gunneridae</taxon>
        <taxon>Pentapetalae</taxon>
        <taxon>asterids</taxon>
        <taxon>lamiids</taxon>
        <taxon>Lamiales</taxon>
        <taxon>Gesneriaceae</taxon>
        <taxon>Didymocarpoideae</taxon>
        <taxon>Trichosporeae</taxon>
        <taxon>Loxocarpinae</taxon>
        <taxon>Dorcoceras</taxon>
    </lineage>
</organism>
<reference evidence="1 2" key="1">
    <citation type="journal article" date="2015" name="Proc. Natl. Acad. Sci. U.S.A.">
        <title>The resurrection genome of Boea hygrometrica: A blueprint for survival of dehydration.</title>
        <authorList>
            <person name="Xiao L."/>
            <person name="Yang G."/>
            <person name="Zhang L."/>
            <person name="Yang X."/>
            <person name="Zhao S."/>
            <person name="Ji Z."/>
            <person name="Zhou Q."/>
            <person name="Hu M."/>
            <person name="Wang Y."/>
            <person name="Chen M."/>
            <person name="Xu Y."/>
            <person name="Jin H."/>
            <person name="Xiao X."/>
            <person name="Hu G."/>
            <person name="Bao F."/>
            <person name="Hu Y."/>
            <person name="Wan P."/>
            <person name="Li L."/>
            <person name="Deng X."/>
            <person name="Kuang T."/>
            <person name="Xiang C."/>
            <person name="Zhu J.K."/>
            <person name="Oliver M.J."/>
            <person name="He Y."/>
        </authorList>
    </citation>
    <scope>NUCLEOTIDE SEQUENCE [LARGE SCALE GENOMIC DNA]</scope>
    <source>
        <strain evidence="2">cv. XS01</strain>
    </source>
</reference>
<evidence type="ECO:0000313" key="1">
    <source>
        <dbReference type="EMBL" id="KZV47897.1"/>
    </source>
</evidence>
<dbReference type="EMBL" id="KQ994550">
    <property type="protein sequence ID" value="KZV47897.1"/>
    <property type="molecule type" value="Genomic_DNA"/>
</dbReference>